<dbReference type="AlphaFoldDB" id="A0A6H9WRF8"/>
<dbReference type="GO" id="GO:0010133">
    <property type="term" value="P:L-proline catabolic process to L-glutamate"/>
    <property type="evidence" value="ECO:0007669"/>
    <property type="project" value="InterPro"/>
</dbReference>
<evidence type="ECO:0000256" key="4">
    <source>
        <dbReference type="ARBA" id="ARBA00023027"/>
    </source>
</evidence>
<protein>
    <recommendedName>
        <fullName evidence="2">L-glutamate gamma-semialdehyde dehydrogenase</fullName>
        <ecNumber evidence="2">1.2.1.88</ecNumber>
    </recommendedName>
</protein>
<keyword evidence="4" id="KW-0520">NAD</keyword>
<feature type="compositionally biased region" description="Gly residues" evidence="9">
    <location>
        <begin position="973"/>
        <end position="985"/>
    </location>
</feature>
<dbReference type="InterPro" id="IPR050485">
    <property type="entry name" value="Proline_metab_enzyme"/>
</dbReference>
<dbReference type="RefSeq" id="WP_158027945.1">
    <property type="nucleotide sequence ID" value="NZ_BMHG01000001.1"/>
</dbReference>
<dbReference type="InterPro" id="IPR016163">
    <property type="entry name" value="Ald_DH_C"/>
</dbReference>
<feature type="active site" evidence="6 7">
    <location>
        <position position="732"/>
    </location>
</feature>
<evidence type="ECO:0000256" key="3">
    <source>
        <dbReference type="ARBA" id="ARBA00023002"/>
    </source>
</evidence>
<dbReference type="EMBL" id="WBJY01000001">
    <property type="protein sequence ID" value="KAB1649355.1"/>
    <property type="molecule type" value="Genomic_DNA"/>
</dbReference>
<feature type="domain" description="Aldehyde dehydrogenase" evidence="10">
    <location>
        <begin position="525"/>
        <end position="943"/>
    </location>
</feature>
<evidence type="ECO:0000256" key="6">
    <source>
        <dbReference type="PIRSR" id="PIRSR000197-1"/>
    </source>
</evidence>
<evidence type="ECO:0000259" key="10">
    <source>
        <dbReference type="Pfam" id="PF00171"/>
    </source>
</evidence>
<dbReference type="InterPro" id="IPR029510">
    <property type="entry name" value="Ald_DH_CS_GLU"/>
</dbReference>
<keyword evidence="3 8" id="KW-0560">Oxidoreductase</keyword>
<keyword evidence="13" id="KW-1185">Reference proteome</keyword>
<dbReference type="InterPro" id="IPR025703">
    <property type="entry name" value="Bifunct_PutA"/>
</dbReference>
<proteinExistence type="inferred from homology"/>
<organism evidence="12 13">
    <name type="scientific">Pseudoclavibacter endophyticus</name>
    <dbReference type="NCBI Taxonomy" id="1778590"/>
    <lineage>
        <taxon>Bacteria</taxon>
        <taxon>Bacillati</taxon>
        <taxon>Actinomycetota</taxon>
        <taxon>Actinomycetes</taxon>
        <taxon>Micrococcales</taxon>
        <taxon>Microbacteriaceae</taxon>
        <taxon>Pseudoclavibacter</taxon>
    </lineage>
</organism>
<evidence type="ECO:0000256" key="8">
    <source>
        <dbReference type="RuleBase" id="RU003345"/>
    </source>
</evidence>
<dbReference type="GO" id="GO:0003842">
    <property type="term" value="F:L-glutamate gamma-semialdehyde dehydrogenase activity"/>
    <property type="evidence" value="ECO:0007669"/>
    <property type="project" value="UniProtKB-EC"/>
</dbReference>
<feature type="domain" description="Proline dehydrogenase" evidence="11">
    <location>
        <begin position="141"/>
        <end position="427"/>
    </location>
</feature>
<evidence type="ECO:0000256" key="7">
    <source>
        <dbReference type="PROSITE-ProRule" id="PRU10007"/>
    </source>
</evidence>
<evidence type="ECO:0000259" key="11">
    <source>
        <dbReference type="Pfam" id="PF01619"/>
    </source>
</evidence>
<feature type="region of interest" description="Disordered" evidence="9">
    <location>
        <begin position="460"/>
        <end position="489"/>
    </location>
</feature>
<evidence type="ECO:0000313" key="12">
    <source>
        <dbReference type="EMBL" id="KAB1649355.1"/>
    </source>
</evidence>
<dbReference type="InterPro" id="IPR016162">
    <property type="entry name" value="Ald_DH_N"/>
</dbReference>
<dbReference type="Gene3D" id="3.40.309.10">
    <property type="entry name" value="Aldehyde Dehydrogenase, Chain A, domain 2"/>
    <property type="match status" value="1"/>
</dbReference>
<dbReference type="PANTHER" id="PTHR42862">
    <property type="entry name" value="DELTA-1-PYRROLINE-5-CARBOXYLATE DEHYDROGENASE 1, ISOFORM A-RELATED"/>
    <property type="match status" value="1"/>
</dbReference>
<comment type="similarity">
    <text evidence="8">Belongs to the aldehyde dehydrogenase family.</text>
</comment>
<accession>A0A6H9WRF8</accession>
<sequence length="1209" mass="128940">MRHDERANAAPVDAAELHALIPDVAEQVRDWLRRAEDEQPEAAAQRLGELLREPGGLDFAVRFVDGVIRPDDQAVAARNLHALVKGTPQFLPRVVRGLAGVGGRVSSAAPGVVVPAARRVLRALVGHLVVEATPRRLGRAIGGLTRDGARLNLHLLGEDVLGDRWAQRRRDGTIELLRRDDVDCVSIKVSAVIAPHQPWGFEDAVERIVDRLLPLYRVAAASSPAKLVNLDMESYRDLELTIAVFTRLLDRPEFAQLTAGIALQAYVPDAAGAMARLQAWAAARVERGGAPVRVRLVKGANLPMERVDAEVHGWPLATFGTKAETDASFRRILAWSLTPDRTRNVRIGVASHNLFDVALAWHLARRRGVDDAVEFEMLLGMAQRQAEVVRRDVGGLLLYTPVVAPDEFDAAIAYLVRRLDEASGADNVLSVADDLGRDESLFERELRRFEASIDSLADAPAGAGRMQDRAQGADPLPASTFVPAPDSDPSLVANQAWAATIRERARELGELDSDGEAPRRVAPGAETVAANTVTTREELEERIRTARDAGGEWRELDWGDRADVLRRAGDAIERRRAELIEIMIAEAGKTFDQADPEVSEAADFARRYAELASDLGTVDGAIARPARLIAVTPPWNFPVAIPAGSTLASLAAGSAVIVKPARATARCAAVVVEALWEAGVPRAALQFVRFADRSLQQRLIASPAVERVVLTGGYDTAEAMLRVRPDLPLLAETSGKNAIIVTPSADLDLAVRDIVASAFGHAGQKCSAASLVVLVGSMARSRRLRDQLRDAVSSLRVGPVTDASSQIGPVIAPAEGKLLRALTELDGDERWFVQPRRLDEAGRLWRPGIRVGVRRGSAMHRTEYFGPVLGIMTAETLDAAIELVNEVEYGLTSGLHSLDPDEITQWCDRVQAGNLYVNRGITGAIVQRQPFGGWKRSAVGPTTKVGGPNTLVPLVDWTRAVAREAVAPPGDAPAGGGPAGGGPSGDPGAFAGELPAVRGLRSAARALAATADDDACPGSAAVTPGEADFLARALASDQRAWEHEFGVARDVQALAAERNVFRYVPVVAPVLIRLAPGGRVADLLRVVAAGVRAGGRMRVSVAAHIPRAARAAIAASGVSVQVDLAEAFEANASHLPGGSIRLVGGDAGALARAIGPRGDIAVYGQPVTEAGRIELLPFLREQSISITAHRFGTRNADAWSVLPGDAPQK</sequence>
<dbReference type="InterPro" id="IPR016161">
    <property type="entry name" value="Ald_DH/histidinol_DH"/>
</dbReference>
<evidence type="ECO:0000256" key="2">
    <source>
        <dbReference type="ARBA" id="ARBA00012884"/>
    </source>
</evidence>
<dbReference type="SUPFAM" id="SSF53720">
    <property type="entry name" value="ALDH-like"/>
    <property type="match status" value="1"/>
</dbReference>
<dbReference type="SUPFAM" id="SSF51730">
    <property type="entry name" value="FAD-linked oxidoreductase"/>
    <property type="match status" value="1"/>
</dbReference>
<dbReference type="GO" id="GO:0009898">
    <property type="term" value="C:cytoplasmic side of plasma membrane"/>
    <property type="evidence" value="ECO:0007669"/>
    <property type="project" value="TreeGrafter"/>
</dbReference>
<dbReference type="FunFam" id="3.40.309.10:FF:000005">
    <property type="entry name" value="1-pyrroline-5-carboxylate dehydrogenase 1"/>
    <property type="match status" value="1"/>
</dbReference>
<dbReference type="Proteomes" id="UP000431744">
    <property type="component" value="Unassembled WGS sequence"/>
</dbReference>
<feature type="region of interest" description="Disordered" evidence="9">
    <location>
        <begin position="967"/>
        <end position="992"/>
    </location>
</feature>
<reference evidence="12 13" key="1">
    <citation type="submission" date="2019-09" db="EMBL/GenBank/DDBJ databases">
        <title>Phylogeny of genus Pseudoclavibacter and closely related genus.</title>
        <authorList>
            <person name="Li Y."/>
        </authorList>
    </citation>
    <scope>NUCLEOTIDE SEQUENCE [LARGE SCALE GENOMIC DNA]</scope>
    <source>
        <strain evidence="12 13">EGI 60007</strain>
    </source>
</reference>
<dbReference type="PROSITE" id="PS00070">
    <property type="entry name" value="ALDEHYDE_DEHYDR_CYS"/>
    <property type="match status" value="1"/>
</dbReference>
<dbReference type="InterPro" id="IPR015590">
    <property type="entry name" value="Aldehyde_DH_dom"/>
</dbReference>
<dbReference type="Gene3D" id="3.40.605.10">
    <property type="entry name" value="Aldehyde Dehydrogenase, Chain A, domain 1"/>
    <property type="match status" value="1"/>
</dbReference>
<name>A0A6H9WRF8_9MICO</name>
<comment type="pathway">
    <text evidence="1">Amino-acid degradation; L-proline degradation into L-glutamate; L-glutamate from L-proline: step 2/2.</text>
</comment>
<dbReference type="PIRSF" id="PIRSF000197">
    <property type="entry name" value="Bifunct_PutA"/>
    <property type="match status" value="1"/>
</dbReference>
<evidence type="ECO:0000256" key="5">
    <source>
        <dbReference type="ARBA" id="ARBA00048142"/>
    </source>
</evidence>
<comment type="caution">
    <text evidence="12">The sequence shown here is derived from an EMBL/GenBank/DDBJ whole genome shotgun (WGS) entry which is preliminary data.</text>
</comment>
<dbReference type="Pfam" id="PF00171">
    <property type="entry name" value="Aldedh"/>
    <property type="match status" value="1"/>
</dbReference>
<dbReference type="OrthoDB" id="9812625at2"/>
<dbReference type="GO" id="GO:0004657">
    <property type="term" value="F:proline dehydrogenase activity"/>
    <property type="evidence" value="ECO:0007669"/>
    <property type="project" value="InterPro"/>
</dbReference>
<dbReference type="PANTHER" id="PTHR42862:SF1">
    <property type="entry name" value="DELTA-1-PYRROLINE-5-CARBOXYLATE DEHYDROGENASE 2, ISOFORM A-RELATED"/>
    <property type="match status" value="1"/>
</dbReference>
<gene>
    <name evidence="12" type="ORF">F8O04_03545</name>
</gene>
<dbReference type="GO" id="GO:0003700">
    <property type="term" value="F:DNA-binding transcription factor activity"/>
    <property type="evidence" value="ECO:0007669"/>
    <property type="project" value="InterPro"/>
</dbReference>
<comment type="catalytic activity">
    <reaction evidence="5">
        <text>L-glutamate 5-semialdehyde + NAD(+) + H2O = L-glutamate + NADH + 2 H(+)</text>
        <dbReference type="Rhea" id="RHEA:30235"/>
        <dbReference type="ChEBI" id="CHEBI:15377"/>
        <dbReference type="ChEBI" id="CHEBI:15378"/>
        <dbReference type="ChEBI" id="CHEBI:29985"/>
        <dbReference type="ChEBI" id="CHEBI:57540"/>
        <dbReference type="ChEBI" id="CHEBI:57945"/>
        <dbReference type="ChEBI" id="CHEBI:58066"/>
        <dbReference type="EC" id="1.2.1.88"/>
    </reaction>
</comment>
<evidence type="ECO:0000256" key="1">
    <source>
        <dbReference type="ARBA" id="ARBA00004786"/>
    </source>
</evidence>
<feature type="active site" evidence="6">
    <location>
        <position position="766"/>
    </location>
</feature>
<dbReference type="PROSITE" id="PS00687">
    <property type="entry name" value="ALDEHYDE_DEHYDR_GLU"/>
    <property type="match status" value="1"/>
</dbReference>
<dbReference type="EC" id="1.2.1.88" evidence="2"/>
<dbReference type="InterPro" id="IPR002872">
    <property type="entry name" value="Proline_DH_dom"/>
</dbReference>
<dbReference type="InterPro" id="IPR016160">
    <property type="entry name" value="Ald_DH_CS_CYS"/>
</dbReference>
<dbReference type="Pfam" id="PF01619">
    <property type="entry name" value="Pro_dh"/>
    <property type="match status" value="1"/>
</dbReference>
<evidence type="ECO:0000256" key="9">
    <source>
        <dbReference type="SAM" id="MobiDB-lite"/>
    </source>
</evidence>
<evidence type="ECO:0000313" key="13">
    <source>
        <dbReference type="Proteomes" id="UP000431744"/>
    </source>
</evidence>
<dbReference type="Gene3D" id="3.20.20.220">
    <property type="match status" value="1"/>
</dbReference>
<dbReference type="InterPro" id="IPR029041">
    <property type="entry name" value="FAD-linked_oxidoreductase-like"/>
</dbReference>